<reference evidence="4 5" key="1">
    <citation type="submission" date="2017-08" db="EMBL/GenBank/DDBJ databases">
        <title>Genomes of Fischerella (Mastigocladus) sp. strains.</title>
        <authorList>
            <person name="Miller S.R."/>
        </authorList>
    </citation>
    <scope>NUCLEOTIDE SEQUENCE [LARGE SCALE GENOMIC DNA]</scope>
    <source>
        <strain evidence="4 5">CCMEE 5323</strain>
    </source>
</reference>
<feature type="compositionally biased region" description="Low complexity" evidence="3">
    <location>
        <begin position="221"/>
        <end position="235"/>
    </location>
</feature>
<comment type="caution">
    <text evidence="4">The sequence shown here is derived from an EMBL/GenBank/DDBJ whole genome shotgun (WGS) entry which is preliminary data.</text>
</comment>
<protein>
    <recommendedName>
        <fullName evidence="2">Protein Thf1</fullName>
    </recommendedName>
</protein>
<dbReference type="InterPro" id="IPR017499">
    <property type="entry name" value="Thf1"/>
</dbReference>
<dbReference type="GO" id="GO:0010207">
    <property type="term" value="P:photosystem II assembly"/>
    <property type="evidence" value="ECO:0007669"/>
    <property type="project" value="InterPro"/>
</dbReference>
<accession>A0A2N6JX42</accession>
<evidence type="ECO:0000313" key="5">
    <source>
        <dbReference type="Proteomes" id="UP000235036"/>
    </source>
</evidence>
<dbReference type="RefSeq" id="WP_071588860.1">
    <property type="nucleotide sequence ID" value="NZ_CAWNVR010000693.1"/>
</dbReference>
<evidence type="ECO:0000256" key="2">
    <source>
        <dbReference type="HAMAP-Rule" id="MF_01843"/>
    </source>
</evidence>
<dbReference type="NCBIfam" id="TIGR03060">
    <property type="entry name" value="PS_II_psb29"/>
    <property type="match status" value="1"/>
</dbReference>
<dbReference type="HAMAP" id="MF_01843">
    <property type="entry name" value="Thf1"/>
    <property type="match status" value="1"/>
</dbReference>
<keyword evidence="1 2" id="KW-0175">Coiled coil</keyword>
<dbReference type="PANTHER" id="PTHR34793:SF1">
    <property type="entry name" value="PROTEIN THYLAKOID FORMATION 1, CHLOROPLASTIC"/>
    <property type="match status" value="1"/>
</dbReference>
<dbReference type="Proteomes" id="UP000235036">
    <property type="component" value="Unassembled WGS sequence"/>
</dbReference>
<comment type="function">
    <text evidence="2">May be involved in photosynthetic membrane biogenesis.</text>
</comment>
<evidence type="ECO:0000256" key="3">
    <source>
        <dbReference type="SAM" id="MobiDB-lite"/>
    </source>
</evidence>
<dbReference type="EMBL" id="NRQW01000559">
    <property type="protein sequence ID" value="PLZ84832.1"/>
    <property type="molecule type" value="Genomic_DNA"/>
</dbReference>
<keyword evidence="5" id="KW-1185">Reference proteome</keyword>
<gene>
    <name evidence="2" type="primary">thf1</name>
    <name evidence="4" type="ORF">CEN44_23595</name>
</gene>
<dbReference type="AlphaFoldDB" id="A0A2N6JX42"/>
<comment type="similarity">
    <text evidence="2">Belongs to the THF1 family.</text>
</comment>
<proteinExistence type="inferred from homology"/>
<feature type="region of interest" description="Disordered" evidence="3">
    <location>
        <begin position="213"/>
        <end position="235"/>
    </location>
</feature>
<dbReference type="PANTHER" id="PTHR34793">
    <property type="entry name" value="PROTEIN THYLAKOID FORMATION 1, CHLOROPLASTIC"/>
    <property type="match status" value="1"/>
</dbReference>
<dbReference type="GO" id="GO:0030096">
    <property type="term" value="C:plasma membrane-derived thylakoid photosystem II"/>
    <property type="evidence" value="ECO:0007669"/>
    <property type="project" value="TreeGrafter"/>
</dbReference>
<dbReference type="Pfam" id="PF11264">
    <property type="entry name" value="ThylakoidFormat"/>
    <property type="match status" value="1"/>
</dbReference>
<evidence type="ECO:0000256" key="1">
    <source>
        <dbReference type="ARBA" id="ARBA00023054"/>
    </source>
</evidence>
<sequence>MNNVRTVSDTKRTFHSLHTRPINTIYRRVVEELMVEMHLLAVNVDFSYNPIFALGVVTSFDRFMQGYQPESDKESIFNALLRAIEADPQIYRQDAQRLQELAKSLPPQDLIAALSLQTQLNRDADLQSHLQAIASNPKFKYSRLFAIGLFSLLELSDPELVKDEKRRTEALKSIATGLHISDDKLNKDLELYRSNLDKMAQALVVMADMLSADRKKREQRSQQSSTTVTPPTTSE</sequence>
<evidence type="ECO:0000313" key="4">
    <source>
        <dbReference type="EMBL" id="PLZ84832.1"/>
    </source>
</evidence>
<name>A0A2N6JX42_FISMU</name>
<organism evidence="4 5">
    <name type="scientific">Fischerella muscicola CCMEE 5323</name>
    <dbReference type="NCBI Taxonomy" id="2019572"/>
    <lineage>
        <taxon>Bacteria</taxon>
        <taxon>Bacillati</taxon>
        <taxon>Cyanobacteriota</taxon>
        <taxon>Cyanophyceae</taxon>
        <taxon>Nostocales</taxon>
        <taxon>Hapalosiphonaceae</taxon>
        <taxon>Fischerella</taxon>
    </lineage>
</organism>